<proteinExistence type="predicted"/>
<protein>
    <submittedName>
        <fullName evidence="1">Uncharacterized protein</fullName>
    </submittedName>
</protein>
<keyword evidence="2" id="KW-1185">Reference proteome</keyword>
<gene>
    <name evidence="1" type="ORF">OXX778_LOCUS10640</name>
</gene>
<evidence type="ECO:0000313" key="1">
    <source>
        <dbReference type="EMBL" id="CAF0885499.1"/>
    </source>
</evidence>
<reference evidence="1" key="1">
    <citation type="submission" date="2021-02" db="EMBL/GenBank/DDBJ databases">
        <authorList>
            <person name="Nowell W R."/>
        </authorList>
    </citation>
    <scope>NUCLEOTIDE SEQUENCE</scope>
    <source>
        <strain evidence="1">Ploen Becks lab</strain>
    </source>
</reference>
<comment type="caution">
    <text evidence="1">The sequence shown here is derived from an EMBL/GenBank/DDBJ whole genome shotgun (WGS) entry which is preliminary data.</text>
</comment>
<dbReference type="EMBL" id="CAJNOC010001711">
    <property type="protein sequence ID" value="CAF0885499.1"/>
    <property type="molecule type" value="Genomic_DNA"/>
</dbReference>
<dbReference type="Proteomes" id="UP000663879">
    <property type="component" value="Unassembled WGS sequence"/>
</dbReference>
<evidence type="ECO:0000313" key="2">
    <source>
        <dbReference type="Proteomes" id="UP000663879"/>
    </source>
</evidence>
<accession>A0A813YJJ3</accession>
<sequence length="96" mass="11324">MVLVPEKLKNYDWLPIGLRSMEYWDFKIENMNLKDSFKIADISIPEATRDYNTIESVIKEARIYKRKNTIAMDLDSSSDEYELDLTTKDSQILIEI</sequence>
<dbReference type="AlphaFoldDB" id="A0A813YJJ3"/>
<name>A0A813YJJ3_9BILA</name>
<organism evidence="1 2">
    <name type="scientific">Brachionus calyciflorus</name>
    <dbReference type="NCBI Taxonomy" id="104777"/>
    <lineage>
        <taxon>Eukaryota</taxon>
        <taxon>Metazoa</taxon>
        <taxon>Spiralia</taxon>
        <taxon>Gnathifera</taxon>
        <taxon>Rotifera</taxon>
        <taxon>Eurotatoria</taxon>
        <taxon>Monogononta</taxon>
        <taxon>Pseudotrocha</taxon>
        <taxon>Ploima</taxon>
        <taxon>Brachionidae</taxon>
        <taxon>Brachionus</taxon>
    </lineage>
</organism>